<organism evidence="9 10">
    <name type="scientific">Gilvimarinus japonicus</name>
    <dbReference type="NCBI Taxonomy" id="1796469"/>
    <lineage>
        <taxon>Bacteria</taxon>
        <taxon>Pseudomonadati</taxon>
        <taxon>Pseudomonadota</taxon>
        <taxon>Gammaproteobacteria</taxon>
        <taxon>Cellvibrionales</taxon>
        <taxon>Cellvibrionaceae</taxon>
        <taxon>Gilvimarinus</taxon>
    </lineage>
</organism>
<evidence type="ECO:0000256" key="7">
    <source>
        <dbReference type="RuleBase" id="RU369079"/>
    </source>
</evidence>
<feature type="transmembrane region" description="Helical" evidence="7">
    <location>
        <begin position="219"/>
        <end position="240"/>
    </location>
</feature>
<dbReference type="PANTHER" id="PTHR33362">
    <property type="entry name" value="SIALIC ACID TRAP TRANSPORTER PERMEASE PROTEIN SIAT-RELATED"/>
    <property type="match status" value="1"/>
</dbReference>
<evidence type="ECO:0000256" key="2">
    <source>
        <dbReference type="ARBA" id="ARBA00022475"/>
    </source>
</evidence>
<dbReference type="PANTHER" id="PTHR33362:SF2">
    <property type="entry name" value="TRAP TRANSPORTER LARGE PERMEASE PROTEIN"/>
    <property type="match status" value="1"/>
</dbReference>
<feature type="transmembrane region" description="Helical" evidence="7">
    <location>
        <begin position="276"/>
        <end position="297"/>
    </location>
</feature>
<evidence type="ECO:0000256" key="3">
    <source>
        <dbReference type="ARBA" id="ARBA00022519"/>
    </source>
</evidence>
<comment type="function">
    <text evidence="7">Part of the tripartite ATP-independent periplasmic (TRAP) transport system.</text>
</comment>
<dbReference type="NCBIfam" id="TIGR00786">
    <property type="entry name" value="dctM"/>
    <property type="match status" value="1"/>
</dbReference>
<feature type="domain" description="TRAP C4-dicarboxylate transport system permease DctM subunit" evidence="8">
    <location>
        <begin position="9"/>
        <end position="421"/>
    </location>
</feature>
<feature type="transmembrane region" description="Helical" evidence="7">
    <location>
        <begin position="6"/>
        <end position="37"/>
    </location>
</feature>
<feature type="transmembrane region" description="Helical" evidence="7">
    <location>
        <begin position="98"/>
        <end position="127"/>
    </location>
</feature>
<proteinExistence type="inferred from homology"/>
<comment type="subcellular location">
    <subcellularLocation>
        <location evidence="1 7">Cell inner membrane</location>
        <topology evidence="1 7">Multi-pass membrane protein</topology>
    </subcellularLocation>
</comment>
<feature type="transmembrane region" description="Helical" evidence="7">
    <location>
        <begin position="317"/>
        <end position="334"/>
    </location>
</feature>
<accession>A0ABV7HTV2</accession>
<feature type="transmembrane region" description="Helical" evidence="7">
    <location>
        <begin position="402"/>
        <end position="422"/>
    </location>
</feature>
<evidence type="ECO:0000313" key="10">
    <source>
        <dbReference type="Proteomes" id="UP001595548"/>
    </source>
</evidence>
<dbReference type="PIRSF" id="PIRSF006066">
    <property type="entry name" value="HI0050"/>
    <property type="match status" value="1"/>
</dbReference>
<dbReference type="InterPro" id="IPR010656">
    <property type="entry name" value="DctM"/>
</dbReference>
<evidence type="ECO:0000256" key="6">
    <source>
        <dbReference type="ARBA" id="ARBA00023136"/>
    </source>
</evidence>
<protein>
    <recommendedName>
        <fullName evidence="7">TRAP transporter large permease protein</fullName>
    </recommendedName>
</protein>
<feature type="transmembrane region" description="Helical" evidence="7">
    <location>
        <begin position="172"/>
        <end position="198"/>
    </location>
</feature>
<keyword evidence="10" id="KW-1185">Reference proteome</keyword>
<keyword evidence="7" id="KW-0813">Transport</keyword>
<dbReference type="InterPro" id="IPR004681">
    <property type="entry name" value="TRAP_DctM"/>
</dbReference>
<evidence type="ECO:0000256" key="5">
    <source>
        <dbReference type="ARBA" id="ARBA00022989"/>
    </source>
</evidence>
<name>A0ABV7HTV2_9GAMM</name>
<dbReference type="RefSeq" id="WP_339618049.1">
    <property type="nucleotide sequence ID" value="NZ_AP031500.1"/>
</dbReference>
<dbReference type="EMBL" id="JBHRTL010000029">
    <property type="protein sequence ID" value="MFC3156226.1"/>
    <property type="molecule type" value="Genomic_DNA"/>
</dbReference>
<feature type="transmembrane region" description="Helical" evidence="7">
    <location>
        <begin position="139"/>
        <end position="166"/>
    </location>
</feature>
<feature type="transmembrane region" description="Helical" evidence="7">
    <location>
        <begin position="366"/>
        <end position="390"/>
    </location>
</feature>
<gene>
    <name evidence="9" type="ORF">ACFOEB_13530</name>
</gene>
<dbReference type="Proteomes" id="UP001595548">
    <property type="component" value="Unassembled WGS sequence"/>
</dbReference>
<evidence type="ECO:0000313" key="9">
    <source>
        <dbReference type="EMBL" id="MFC3156226.1"/>
    </source>
</evidence>
<comment type="subunit">
    <text evidence="7">The complex comprises the extracytoplasmic solute receptor protein and the two transmembrane proteins.</text>
</comment>
<sequence length="434" mass="45616">MDWSVIVLLVTFVVLLVLNVPISIGIGIATFAAMLFTIDFGPAAVTVAQRMAGGINSFALLAIPFFVLSGLLMGRGGIAHRLIEFAKVLIGMLPGGLAFVNIISCTLFGAISGSAVAATSAIGGFMIPTMEKEGYDKNFTAAVTVASSTTGLLIPPSNILIVYSLASGGVSIAALFIAGYLPGILVALSLMAVCAVYAKKHGYPVGKVPTAKELAKKSLDAIPSLFLIVLVIGGIVGGFFTATEASVIAVLYSLLLSVFVYKEVKLPELPEIFVKAVETTAIVMLLIATSTAMSWMLSYENIPQNISATLMGLSDNPFIILLTINLVLLLVGIFMDMTPAVLIFTPIFLPVAMELGMSPLHFGIMMVLNLCIGLCTPPVGAVLFVGCGIAKTSIAKLIKPLMPMYAAMVVVLMLVAYVPAISEFLPTFFGLYEK</sequence>
<dbReference type="Pfam" id="PF06808">
    <property type="entry name" value="DctM"/>
    <property type="match status" value="1"/>
</dbReference>
<reference evidence="10" key="1">
    <citation type="journal article" date="2019" name="Int. J. Syst. Evol. Microbiol.">
        <title>The Global Catalogue of Microorganisms (GCM) 10K type strain sequencing project: providing services to taxonomists for standard genome sequencing and annotation.</title>
        <authorList>
            <consortium name="The Broad Institute Genomics Platform"/>
            <consortium name="The Broad Institute Genome Sequencing Center for Infectious Disease"/>
            <person name="Wu L."/>
            <person name="Ma J."/>
        </authorList>
    </citation>
    <scope>NUCLEOTIDE SEQUENCE [LARGE SCALE GENOMIC DNA]</scope>
    <source>
        <strain evidence="10">KCTC 52141</strain>
    </source>
</reference>
<keyword evidence="4 7" id="KW-0812">Transmembrane</keyword>
<keyword evidence="3 7" id="KW-0997">Cell inner membrane</keyword>
<comment type="caution">
    <text evidence="9">The sequence shown here is derived from an EMBL/GenBank/DDBJ whole genome shotgun (WGS) entry which is preliminary data.</text>
</comment>
<comment type="caution">
    <text evidence="7">Lacks conserved residue(s) required for the propagation of feature annotation.</text>
</comment>
<keyword evidence="2" id="KW-1003">Cell membrane</keyword>
<evidence type="ECO:0000256" key="1">
    <source>
        <dbReference type="ARBA" id="ARBA00004429"/>
    </source>
</evidence>
<feature type="transmembrane region" description="Helical" evidence="7">
    <location>
        <begin position="58"/>
        <end position="78"/>
    </location>
</feature>
<keyword evidence="5 7" id="KW-1133">Transmembrane helix</keyword>
<evidence type="ECO:0000256" key="4">
    <source>
        <dbReference type="ARBA" id="ARBA00022692"/>
    </source>
</evidence>
<keyword evidence="6 7" id="KW-0472">Membrane</keyword>
<evidence type="ECO:0000259" key="8">
    <source>
        <dbReference type="Pfam" id="PF06808"/>
    </source>
</evidence>
<comment type="similarity">
    <text evidence="7">Belongs to the TRAP transporter large permease family.</text>
</comment>